<protein>
    <recommendedName>
        <fullName evidence="4">Iron uptake protein</fullName>
    </recommendedName>
</protein>
<accession>A0AAN0P8V7</accession>
<dbReference type="Proteomes" id="UP000000392">
    <property type="component" value="Chromosome"/>
</dbReference>
<evidence type="ECO:0000313" key="3">
    <source>
        <dbReference type="Proteomes" id="UP000000392"/>
    </source>
</evidence>
<organism evidence="2 3">
    <name type="scientific">Acinetobacter oleivorans (strain JCM 16667 / KCTC 23045 / DR1)</name>
    <dbReference type="NCBI Taxonomy" id="436717"/>
    <lineage>
        <taxon>Bacteria</taxon>
        <taxon>Pseudomonadati</taxon>
        <taxon>Pseudomonadota</taxon>
        <taxon>Gammaproteobacteria</taxon>
        <taxon>Moraxellales</taxon>
        <taxon>Moraxellaceae</taxon>
        <taxon>Acinetobacter</taxon>
    </lineage>
</organism>
<keyword evidence="1" id="KW-0812">Transmembrane</keyword>
<dbReference type="KEGG" id="acd:AOLE_10460"/>
<dbReference type="AlphaFoldDB" id="A0AAN0P8V7"/>
<gene>
    <name evidence="2" type="ordered locus">AOLE_10460</name>
</gene>
<evidence type="ECO:0000256" key="1">
    <source>
        <dbReference type="SAM" id="Phobius"/>
    </source>
</evidence>
<sequence length="105" mass="11750">MYVSVKMSKTVNLPVSYRIKVFYRFLLVFGMGFACMAYLSLGLIGIFLLTLDKAEAIYLAAFIAILFYVIFVIVGFCVQSLLKLTGLSIVLCALFFFVTRVVGYA</sequence>
<evidence type="ECO:0008006" key="4">
    <source>
        <dbReference type="Google" id="ProtNLM"/>
    </source>
</evidence>
<name>A0AAN0P8V7_ACISD</name>
<reference evidence="2 3" key="1">
    <citation type="journal article" date="2010" name="J. Bacteriol.">
        <title>Complete genome sequence of the diesel-degrading Acinetobacter sp. strain DR1.</title>
        <authorList>
            <person name="Jung J."/>
            <person name="Baek J.H."/>
            <person name="Park W."/>
        </authorList>
    </citation>
    <scope>NUCLEOTIDE SEQUENCE [LARGE SCALE GENOMIC DNA]</scope>
    <source>
        <strain evidence="3">JCM 16667 / KCTC 23045 / DR1</strain>
    </source>
</reference>
<dbReference type="EMBL" id="CP002080">
    <property type="protein sequence ID" value="ADI90981.1"/>
    <property type="molecule type" value="Genomic_DNA"/>
</dbReference>
<keyword evidence="1" id="KW-1133">Transmembrane helix</keyword>
<keyword evidence="1" id="KW-0472">Membrane</keyword>
<dbReference type="PROSITE" id="PS51257">
    <property type="entry name" value="PROKAR_LIPOPROTEIN"/>
    <property type="match status" value="1"/>
</dbReference>
<feature type="transmembrane region" description="Helical" evidence="1">
    <location>
        <begin position="21"/>
        <end position="50"/>
    </location>
</feature>
<feature type="transmembrane region" description="Helical" evidence="1">
    <location>
        <begin position="56"/>
        <end position="77"/>
    </location>
</feature>
<evidence type="ECO:0000313" key="2">
    <source>
        <dbReference type="EMBL" id="ADI90981.1"/>
    </source>
</evidence>
<proteinExistence type="predicted"/>
<feature type="transmembrane region" description="Helical" evidence="1">
    <location>
        <begin position="84"/>
        <end position="103"/>
    </location>
</feature>